<reference evidence="1" key="1">
    <citation type="submission" date="2020-05" db="EMBL/GenBank/DDBJ databases">
        <authorList>
            <person name="Chiriac C."/>
            <person name="Salcher M."/>
            <person name="Ghai R."/>
            <person name="Kavagutti S V."/>
        </authorList>
    </citation>
    <scope>NUCLEOTIDE SEQUENCE</scope>
</reference>
<protein>
    <submittedName>
        <fullName evidence="1">Unannotated protein</fullName>
    </submittedName>
</protein>
<dbReference type="Pfam" id="PF21853">
    <property type="entry name" value="DUF6912"/>
    <property type="match status" value="1"/>
</dbReference>
<dbReference type="EMBL" id="CAEZWI010000013">
    <property type="protein sequence ID" value="CAB4645857.1"/>
    <property type="molecule type" value="Genomic_DNA"/>
</dbReference>
<dbReference type="EMBL" id="CAEZWD010000068">
    <property type="protein sequence ID" value="CAB4650397.1"/>
    <property type="molecule type" value="Genomic_DNA"/>
</dbReference>
<proteinExistence type="predicted"/>
<sequence length="119" mass="12946">MRVWIPVTAQQISEFKASNVLVATSGYAVTEDWAQSWDETDPEVLEAEILQAAGTETRLVVVAECLAEVQNSESGQVAISNPIAKAQIQAIFAAKAAEPEDFLWFGPTEPDEALVWHSS</sequence>
<dbReference type="AlphaFoldDB" id="A0A6J6K7W9"/>
<evidence type="ECO:0000313" key="2">
    <source>
        <dbReference type="EMBL" id="CAB4650397.1"/>
    </source>
</evidence>
<evidence type="ECO:0000313" key="1">
    <source>
        <dbReference type="EMBL" id="CAB4645857.1"/>
    </source>
</evidence>
<accession>A0A6J6K7W9</accession>
<gene>
    <name evidence="2" type="ORF">UFOPK2171_00621</name>
    <name evidence="1" type="ORF">UFOPK2237_00214</name>
</gene>
<dbReference type="InterPro" id="IPR054206">
    <property type="entry name" value="DUF6912"/>
</dbReference>
<organism evidence="1">
    <name type="scientific">freshwater metagenome</name>
    <dbReference type="NCBI Taxonomy" id="449393"/>
    <lineage>
        <taxon>unclassified sequences</taxon>
        <taxon>metagenomes</taxon>
        <taxon>ecological metagenomes</taxon>
    </lineage>
</organism>
<name>A0A6J6K7W9_9ZZZZ</name>